<organism evidence="5 6">
    <name type="scientific">Betta splendens</name>
    <name type="common">Siamese fighting fish</name>
    <dbReference type="NCBI Taxonomy" id="158456"/>
    <lineage>
        <taxon>Eukaryota</taxon>
        <taxon>Metazoa</taxon>
        <taxon>Chordata</taxon>
        <taxon>Craniata</taxon>
        <taxon>Vertebrata</taxon>
        <taxon>Euteleostomi</taxon>
        <taxon>Actinopterygii</taxon>
        <taxon>Neopterygii</taxon>
        <taxon>Teleostei</taxon>
        <taxon>Neoteleostei</taxon>
        <taxon>Acanthomorphata</taxon>
        <taxon>Anabantaria</taxon>
        <taxon>Anabantiformes</taxon>
        <taxon>Anabantoidei</taxon>
        <taxon>Osphronemidae</taxon>
        <taxon>Betta</taxon>
    </lineage>
</organism>
<protein>
    <submittedName>
        <fullName evidence="6">Cerebellin-1-like</fullName>
    </submittedName>
</protein>
<keyword evidence="5" id="KW-1185">Reference proteome</keyword>
<name>A0A6P7P005_BETSP</name>
<accession>A0A6P7P005</accession>
<reference evidence="6" key="1">
    <citation type="submission" date="2025-08" db="UniProtKB">
        <authorList>
            <consortium name="RefSeq"/>
        </authorList>
    </citation>
    <scope>IDENTIFICATION</scope>
</reference>
<gene>
    <name evidence="6" type="primary">LOC114867245</name>
</gene>
<evidence type="ECO:0000313" key="5">
    <source>
        <dbReference type="Proteomes" id="UP000515150"/>
    </source>
</evidence>
<evidence type="ECO:0000256" key="2">
    <source>
        <dbReference type="ARBA" id="ARBA00022525"/>
    </source>
</evidence>
<dbReference type="OrthoDB" id="6154955at2759"/>
<dbReference type="RefSeq" id="XP_029025612.2">
    <property type="nucleotide sequence ID" value="XM_029169779.3"/>
</dbReference>
<dbReference type="AlphaFoldDB" id="A0A6P7P005"/>
<dbReference type="Gene3D" id="2.60.120.40">
    <property type="match status" value="1"/>
</dbReference>
<dbReference type="Proteomes" id="UP000515150">
    <property type="component" value="Chromosome 2"/>
</dbReference>
<dbReference type="SUPFAM" id="SSF49842">
    <property type="entry name" value="TNF-like"/>
    <property type="match status" value="1"/>
</dbReference>
<evidence type="ECO:0000256" key="1">
    <source>
        <dbReference type="ARBA" id="ARBA00004613"/>
    </source>
</evidence>
<proteinExistence type="predicted"/>
<dbReference type="GO" id="GO:0005576">
    <property type="term" value="C:extracellular region"/>
    <property type="evidence" value="ECO:0007669"/>
    <property type="project" value="UniProtKB-SubCell"/>
</dbReference>
<keyword evidence="3" id="KW-0732">Signal</keyword>
<dbReference type="PRINTS" id="PR00007">
    <property type="entry name" value="COMPLEMNTC1Q"/>
</dbReference>
<evidence type="ECO:0000313" key="6">
    <source>
        <dbReference type="RefSeq" id="XP_029025612.2"/>
    </source>
</evidence>
<evidence type="ECO:0000256" key="3">
    <source>
        <dbReference type="ARBA" id="ARBA00022729"/>
    </source>
</evidence>
<dbReference type="InterPro" id="IPR001073">
    <property type="entry name" value="C1q_dom"/>
</dbReference>
<sequence>MSAQSIEMKHRLAVIEARLEASENQIEELKKKESTMVMFTAIIQKGGAYGPFNTNVTLTYNNVIMNIGDGYNSSTGIFVAPVAGVYYFTFSYHAGGHEKTILDMYKNSTLIVRSSDHKSNVVTAHNGGNASFLQLVKGDQVYVRMLAQSHIWAAELHTTFSGFLVSPM</sequence>
<dbReference type="InterPro" id="IPR050822">
    <property type="entry name" value="Cerebellin_Synaptic_Org"/>
</dbReference>
<comment type="subcellular location">
    <subcellularLocation>
        <location evidence="1">Secreted</location>
    </subcellularLocation>
</comment>
<dbReference type="PANTHER" id="PTHR22923:SF102">
    <property type="entry name" value="CEREBELLIN 13-RELATED"/>
    <property type="match status" value="1"/>
</dbReference>
<dbReference type="InParanoid" id="A0A6P7P005"/>
<evidence type="ECO:0000259" key="4">
    <source>
        <dbReference type="PROSITE" id="PS50871"/>
    </source>
</evidence>
<dbReference type="InterPro" id="IPR008983">
    <property type="entry name" value="Tumour_necrosis_fac-like_dom"/>
</dbReference>
<feature type="domain" description="C1q" evidence="4">
    <location>
        <begin position="32"/>
        <end position="168"/>
    </location>
</feature>
<dbReference type="GeneID" id="114867245"/>
<dbReference type="SMART" id="SM00110">
    <property type="entry name" value="C1Q"/>
    <property type="match status" value="1"/>
</dbReference>
<dbReference type="Pfam" id="PF00386">
    <property type="entry name" value="C1q"/>
    <property type="match status" value="1"/>
</dbReference>
<dbReference type="PROSITE" id="PS50871">
    <property type="entry name" value="C1Q"/>
    <property type="match status" value="1"/>
</dbReference>
<dbReference type="KEGG" id="bspl:114867245"/>
<dbReference type="PANTHER" id="PTHR22923">
    <property type="entry name" value="CEREBELLIN-RELATED"/>
    <property type="match status" value="1"/>
</dbReference>
<keyword evidence="2" id="KW-0964">Secreted</keyword>